<proteinExistence type="predicted"/>
<feature type="non-terminal residue" evidence="2">
    <location>
        <position position="1"/>
    </location>
</feature>
<dbReference type="EMBL" id="GBEZ01009727">
    <property type="protein sequence ID" value="JAC75884.1"/>
    <property type="molecule type" value="Transcribed_RNA"/>
</dbReference>
<reference evidence="2" key="1">
    <citation type="submission" date="2014-05" db="EMBL/GenBank/DDBJ databases">
        <title>The transcriptome of the halophilic microalga Tetraselmis sp. GSL018 isolated from the Great Salt Lake, Utah.</title>
        <authorList>
            <person name="Jinkerson R.E."/>
            <person name="D'Adamo S."/>
            <person name="Posewitz M.C."/>
        </authorList>
    </citation>
    <scope>NUCLEOTIDE SEQUENCE</scope>
    <source>
        <strain evidence="2">GSL018</strain>
    </source>
</reference>
<accession>A0A061RYN0</accession>
<evidence type="ECO:0000313" key="2">
    <source>
        <dbReference type="EMBL" id="JAC75884.1"/>
    </source>
</evidence>
<feature type="region of interest" description="Disordered" evidence="1">
    <location>
        <begin position="1"/>
        <end position="67"/>
    </location>
</feature>
<organism evidence="2">
    <name type="scientific">Tetraselmis sp. GSL018</name>
    <dbReference type="NCBI Taxonomy" id="582737"/>
    <lineage>
        <taxon>Eukaryota</taxon>
        <taxon>Viridiplantae</taxon>
        <taxon>Chlorophyta</taxon>
        <taxon>core chlorophytes</taxon>
        <taxon>Chlorodendrophyceae</taxon>
        <taxon>Chlorodendrales</taxon>
        <taxon>Chlorodendraceae</taxon>
        <taxon>Tetraselmis</taxon>
    </lineage>
</organism>
<name>A0A061RYN0_9CHLO</name>
<protein>
    <submittedName>
        <fullName evidence="2">Uncharacterized protein</fullName>
    </submittedName>
</protein>
<gene>
    <name evidence="2" type="ORF">TSPGSL018_21815</name>
</gene>
<sequence>CSLPPERSSREGRGGGCASHKRPPAMCNARGSPPPPPPAGGEGVRRQGLKAGISRGPGHGRDRETRL</sequence>
<feature type="non-terminal residue" evidence="2">
    <location>
        <position position="67"/>
    </location>
</feature>
<dbReference type="AlphaFoldDB" id="A0A061RYN0"/>
<evidence type="ECO:0000256" key="1">
    <source>
        <dbReference type="SAM" id="MobiDB-lite"/>
    </source>
</evidence>